<keyword evidence="6" id="KW-0472">Membrane</keyword>
<keyword evidence="3" id="KW-0862">Zinc</keyword>
<dbReference type="PANTHER" id="PTHR45931:SF3">
    <property type="entry name" value="RING ZINC FINGER-CONTAINING PROTEIN"/>
    <property type="match status" value="1"/>
</dbReference>
<evidence type="ECO:0000259" key="7">
    <source>
        <dbReference type="PROSITE" id="PS50089"/>
    </source>
</evidence>
<feature type="transmembrane region" description="Helical" evidence="6">
    <location>
        <begin position="183"/>
        <end position="205"/>
    </location>
</feature>
<protein>
    <submittedName>
        <fullName evidence="8">Zinc finger protein</fullName>
    </submittedName>
</protein>
<feature type="transmembrane region" description="Helical" evidence="6">
    <location>
        <begin position="153"/>
        <end position="171"/>
    </location>
</feature>
<dbReference type="Gene3D" id="3.30.40.10">
    <property type="entry name" value="Zinc/RING finger domain, C3HC4 (zinc finger)"/>
    <property type="match status" value="1"/>
</dbReference>
<evidence type="ECO:0000256" key="2">
    <source>
        <dbReference type="ARBA" id="ARBA00022771"/>
    </source>
</evidence>
<dbReference type="OrthoDB" id="21204at2759"/>
<evidence type="ECO:0000256" key="3">
    <source>
        <dbReference type="ARBA" id="ARBA00022833"/>
    </source>
</evidence>
<evidence type="ECO:0000256" key="6">
    <source>
        <dbReference type="SAM" id="Phobius"/>
    </source>
</evidence>
<dbReference type="PROSITE" id="PS50089">
    <property type="entry name" value="ZF_RING_2"/>
    <property type="match status" value="1"/>
</dbReference>
<evidence type="ECO:0000313" key="8">
    <source>
        <dbReference type="EMBL" id="CDW76963.1"/>
    </source>
</evidence>
<gene>
    <name evidence="8" type="primary">Contig1190.g1286</name>
    <name evidence="8" type="ORF">STYLEM_5928</name>
</gene>
<dbReference type="CDD" id="cd16454">
    <property type="entry name" value="RING-H2_PA-TM-RING"/>
    <property type="match status" value="1"/>
</dbReference>
<evidence type="ECO:0000313" key="9">
    <source>
        <dbReference type="Proteomes" id="UP000039865"/>
    </source>
</evidence>
<feature type="compositionally biased region" description="Polar residues" evidence="5">
    <location>
        <begin position="27"/>
        <end position="44"/>
    </location>
</feature>
<dbReference type="InParanoid" id="A0A078A3X5"/>
<dbReference type="GO" id="GO:0061630">
    <property type="term" value="F:ubiquitin protein ligase activity"/>
    <property type="evidence" value="ECO:0007669"/>
    <property type="project" value="TreeGrafter"/>
</dbReference>
<proteinExistence type="predicted"/>
<sequence length="627" mass="74349">MFIHAIRVAQTQNNLGRWRASRPTGMSAPQRSQTSRNIQPRTGSRQMSRRIQRRQTQEIANPRQFYFRSNNQVNPFTFNEQYINHILNRSMQSDTDTNLRLNRLRQQAIFGLNAGIENDQDDLGDPRLQSNWTSLLIYAQKRQTQYRQIKRDLVINIVLFFAFLIILLFSIKLDTQLCGKQHQIWIGLYTLFYFTKVVITTYQMFLAHRNKQKLIRQTSIIKSLVFNPIQIAWLVYGNILFYTYNIEKECGPNQSDMTRLSTFLLIIMIVGYIQLVYFLLTFLFLLYVYFKRREQINIAQEQEAREIEIIENAEQIQFPFNQDQNQYHLRLLVTNLDPYLDKLELYKFQLDLTDPQQLDECAICLNKFVQNEDLIILKCDKRHYFHKDCAREWIKIKANCPLCRQEFKNEIIHFRSNSIQLNNLPTVTNIEYQSNDNILNNRPQIIESNLRSTVMPAAPPQPSRSRLLQVINMFNEIDSNNSMIIPMNSQDESDQIQNLGGRNRRRARTGRRNQSNIHIIEPNATSIIHVINTIAYHNPQNIDTQIQGNIQEEQIINALARSQTRVLNNNQRNFDANDPEIDMRNFRTHLNEFRRTQRQGRRHIRRFNSQDFDANTLEQLDLQNQNQ</sequence>
<reference evidence="8 9" key="1">
    <citation type="submission" date="2014-06" db="EMBL/GenBank/DDBJ databases">
        <authorList>
            <person name="Swart Estienne"/>
        </authorList>
    </citation>
    <scope>NUCLEOTIDE SEQUENCE [LARGE SCALE GENOMIC DNA]</scope>
    <source>
        <strain evidence="8 9">130c</strain>
    </source>
</reference>
<feature type="domain" description="RING-type" evidence="7">
    <location>
        <begin position="361"/>
        <end position="404"/>
    </location>
</feature>
<dbReference type="GO" id="GO:0008270">
    <property type="term" value="F:zinc ion binding"/>
    <property type="evidence" value="ECO:0007669"/>
    <property type="project" value="UniProtKB-KW"/>
</dbReference>
<evidence type="ECO:0000256" key="5">
    <source>
        <dbReference type="SAM" id="MobiDB-lite"/>
    </source>
</evidence>
<keyword evidence="9" id="KW-1185">Reference proteome</keyword>
<feature type="transmembrane region" description="Helical" evidence="6">
    <location>
        <begin position="225"/>
        <end position="244"/>
    </location>
</feature>
<dbReference type="SMART" id="SM00184">
    <property type="entry name" value="RING"/>
    <property type="match status" value="1"/>
</dbReference>
<feature type="transmembrane region" description="Helical" evidence="6">
    <location>
        <begin position="264"/>
        <end position="290"/>
    </location>
</feature>
<dbReference type="GO" id="GO:0005634">
    <property type="term" value="C:nucleus"/>
    <property type="evidence" value="ECO:0007669"/>
    <property type="project" value="TreeGrafter"/>
</dbReference>
<feature type="region of interest" description="Disordered" evidence="5">
    <location>
        <begin position="14"/>
        <end position="61"/>
    </location>
</feature>
<accession>A0A078A3X5</accession>
<dbReference type="Proteomes" id="UP000039865">
    <property type="component" value="Unassembled WGS sequence"/>
</dbReference>
<evidence type="ECO:0000256" key="1">
    <source>
        <dbReference type="ARBA" id="ARBA00022723"/>
    </source>
</evidence>
<name>A0A078A3X5_STYLE</name>
<organism evidence="8 9">
    <name type="scientific">Stylonychia lemnae</name>
    <name type="common">Ciliate</name>
    <dbReference type="NCBI Taxonomy" id="5949"/>
    <lineage>
        <taxon>Eukaryota</taxon>
        <taxon>Sar</taxon>
        <taxon>Alveolata</taxon>
        <taxon>Ciliophora</taxon>
        <taxon>Intramacronucleata</taxon>
        <taxon>Spirotrichea</taxon>
        <taxon>Stichotrichia</taxon>
        <taxon>Sporadotrichida</taxon>
        <taxon>Oxytrichidae</taxon>
        <taxon>Stylonychinae</taxon>
        <taxon>Stylonychia</taxon>
    </lineage>
</organism>
<dbReference type="GO" id="GO:0006511">
    <property type="term" value="P:ubiquitin-dependent protein catabolic process"/>
    <property type="evidence" value="ECO:0007669"/>
    <property type="project" value="TreeGrafter"/>
</dbReference>
<evidence type="ECO:0000256" key="4">
    <source>
        <dbReference type="PROSITE-ProRule" id="PRU00175"/>
    </source>
</evidence>
<dbReference type="Pfam" id="PF13639">
    <property type="entry name" value="zf-RING_2"/>
    <property type="match status" value="1"/>
</dbReference>
<dbReference type="EMBL" id="CCKQ01005705">
    <property type="protein sequence ID" value="CDW76963.1"/>
    <property type="molecule type" value="Genomic_DNA"/>
</dbReference>
<dbReference type="SUPFAM" id="SSF57850">
    <property type="entry name" value="RING/U-box"/>
    <property type="match status" value="1"/>
</dbReference>
<dbReference type="AlphaFoldDB" id="A0A078A3X5"/>
<keyword evidence="6" id="KW-1133">Transmembrane helix</keyword>
<dbReference type="GO" id="GO:0016567">
    <property type="term" value="P:protein ubiquitination"/>
    <property type="evidence" value="ECO:0007669"/>
    <property type="project" value="UniProtKB-UniPathway"/>
</dbReference>
<dbReference type="InterPro" id="IPR013083">
    <property type="entry name" value="Znf_RING/FYVE/PHD"/>
</dbReference>
<keyword evidence="2 4" id="KW-0863">Zinc-finger</keyword>
<dbReference type="PANTHER" id="PTHR45931">
    <property type="entry name" value="SI:CH211-59O9.10"/>
    <property type="match status" value="1"/>
</dbReference>
<keyword evidence="6" id="KW-0812">Transmembrane</keyword>
<dbReference type="InterPro" id="IPR001841">
    <property type="entry name" value="Znf_RING"/>
</dbReference>
<dbReference type="InterPro" id="IPR051834">
    <property type="entry name" value="RING_finger_E3_ligase"/>
</dbReference>
<keyword evidence="1" id="KW-0479">Metal-binding</keyword>
<dbReference type="UniPathway" id="UPA00143"/>